<dbReference type="Gene3D" id="1.20.58.1380">
    <property type="match status" value="1"/>
</dbReference>
<keyword evidence="3" id="KW-0813">Transport</keyword>
<dbReference type="Proteomes" id="UP000829196">
    <property type="component" value="Unassembled WGS sequence"/>
</dbReference>
<accession>A0A8T3C8A4</accession>
<dbReference type="Pfam" id="PF08801">
    <property type="entry name" value="Nucleoporin_N"/>
    <property type="match status" value="1"/>
</dbReference>
<proteinExistence type="inferred from homology"/>
<comment type="caution">
    <text evidence="10">The sequence shown here is derived from an EMBL/GenBank/DDBJ whole genome shotgun (WGS) entry which is preliminary data.</text>
</comment>
<evidence type="ECO:0000259" key="9">
    <source>
        <dbReference type="Pfam" id="PF08801"/>
    </source>
</evidence>
<dbReference type="GO" id="GO:0016973">
    <property type="term" value="P:poly(A)+ mRNA export from nucleus"/>
    <property type="evidence" value="ECO:0007669"/>
    <property type="project" value="TreeGrafter"/>
</dbReference>
<reference evidence="10" key="1">
    <citation type="journal article" date="2022" name="Front. Genet.">
        <title>Chromosome-Scale Assembly of the Dendrobium nobile Genome Provides Insights Into the Molecular Mechanism of the Biosynthesis of the Medicinal Active Ingredient of Dendrobium.</title>
        <authorList>
            <person name="Xu Q."/>
            <person name="Niu S.-C."/>
            <person name="Li K.-L."/>
            <person name="Zheng P.-J."/>
            <person name="Zhang X.-J."/>
            <person name="Jia Y."/>
            <person name="Liu Y."/>
            <person name="Niu Y.-X."/>
            <person name="Yu L.-H."/>
            <person name="Chen D.-F."/>
            <person name="Zhang G.-Q."/>
        </authorList>
    </citation>
    <scope>NUCLEOTIDE SEQUENCE</scope>
    <source>
        <tissue evidence="10">Leaf</tissue>
    </source>
</reference>
<evidence type="ECO:0008006" key="12">
    <source>
        <dbReference type="Google" id="ProtNLM"/>
    </source>
</evidence>
<dbReference type="OrthoDB" id="103454at2759"/>
<evidence type="ECO:0000256" key="7">
    <source>
        <dbReference type="ARBA" id="ARBA00023242"/>
    </source>
</evidence>
<dbReference type="InterPro" id="IPR037624">
    <property type="entry name" value="Nup133-like"/>
</dbReference>
<dbReference type="Gene3D" id="2.130.10.10">
    <property type="entry name" value="YVTN repeat-like/Quinoprotein amine dehydrogenase"/>
    <property type="match status" value="1"/>
</dbReference>
<protein>
    <recommendedName>
        <fullName evidence="12">Nuclear pore complex protein NUP133</fullName>
    </recommendedName>
</protein>
<dbReference type="InterPro" id="IPR015943">
    <property type="entry name" value="WD40/YVTN_repeat-like_dom_sf"/>
</dbReference>
<evidence type="ECO:0000256" key="4">
    <source>
        <dbReference type="ARBA" id="ARBA00022816"/>
    </source>
</evidence>
<feature type="domain" description="Nucleoporin Nup133/Nup155-like C-terminal" evidence="8">
    <location>
        <begin position="1032"/>
        <end position="1161"/>
    </location>
</feature>
<keyword evidence="6" id="KW-0811">Translocation</keyword>
<feature type="domain" description="Nucleoporin Nup133/Nup155-like N-terminal" evidence="9">
    <location>
        <begin position="104"/>
        <end position="553"/>
    </location>
</feature>
<organism evidence="10 11">
    <name type="scientific">Dendrobium nobile</name>
    <name type="common">Orchid</name>
    <dbReference type="NCBI Taxonomy" id="94219"/>
    <lineage>
        <taxon>Eukaryota</taxon>
        <taxon>Viridiplantae</taxon>
        <taxon>Streptophyta</taxon>
        <taxon>Embryophyta</taxon>
        <taxon>Tracheophyta</taxon>
        <taxon>Spermatophyta</taxon>
        <taxon>Magnoliopsida</taxon>
        <taxon>Liliopsida</taxon>
        <taxon>Asparagales</taxon>
        <taxon>Orchidaceae</taxon>
        <taxon>Epidendroideae</taxon>
        <taxon>Malaxideae</taxon>
        <taxon>Dendrobiinae</taxon>
        <taxon>Dendrobium</taxon>
    </lineage>
</organism>
<comment type="similarity">
    <text evidence="2">Belongs to the nucleoporin Nup133 family.</text>
</comment>
<keyword evidence="5" id="KW-0653">Protein transport</keyword>
<comment type="subcellular location">
    <subcellularLocation>
        <location evidence="1">Nucleus envelope</location>
    </subcellularLocation>
</comment>
<sequence>MFSPATRKSSLLRQKDRNQWGHAASAPLVSSPSTPLPLEQASGFFLTPSIPNRPATGTPAPWATRPSVAVRIPTTKDLEKGTDVDQTKPVYVGDFPCHLRDAQEELLHEVSSGDKLFTGGMDKGTGLCWIICGNKLYIWSYLSASLSNKCVILEIPSSVLEISDGNRKGKHFNHWMVCIARWDVVSAKTEKVLRHCNSAGVIICHMKTQALVYWPDIFVESRNMPVFSLPTPLDVSETNFHNEGRKDANEHQEICLVGSVHLSEHHHINSIIAAPVSGSSKECIAIACQSSGKLWHFYFTPSGIYRKKIPHDIFGAGCVSHSQTNKRYARSLNWHLQPHACSEKSGWQFFLLTDREIQYWNVMLTPEVNVTKLWVNEIVGNDGDLGIKKDLAGQKHIWLLDMQVDERGKEISILVATFCKDRLGGSSYTQYSLLTMICKAGKNINTENSAAMSARVLEKKAPLQVIIPKARVEDEEFLFSMRLRVGGKPSGSAIILSGDGTATVTNYLRGSIRLYQFDLPYDAGKVLDASVFPSAEDDEEGAWVVLTEKVGVWAIPEKAVLLGGVEPPERSLSRKGSCNEGITQEEKRIQAFGGNMAPRRASSEAWSSGDRPRSVITGIVQRTAQDEEAEVLLSRLFCDFMLSTEVEGAFEKLSFKGAFEKEGETNVFARMSKSIVDTLAKHWTTTRGAELVASAIVSSLLLDKQQKHQKYLHFLALSRCHDELSLRQRHALLTIMEHGEKLSSIIQLRELQNMISQNRSNNADTLPSQSENRLGGSLWDLIQLVGDKARRNTVMLMDRDNAEVFYSKVSDIEEFFDCLSHHITYIIGEDQPYNIQMQRAYEISNACSILIQAAMQYRIENQTWYPSPEGLIPWNCQPVVRAGLWCIASFIMKLFKESALIDSSRKPDLWSQLEVLTDILLEAYTCSITARIDCGEEHRGLVQEYSRKRDELLDSLLELTKRFADASYQDKCKGVEDLEAKEDIFREVSLPLLAIAKRHEGYPTLWHICYHLNDSGLLRNLMHDSRGPKGGFSNFVFEQLIKNHQFAKLLRLGEEFRDELASFLKDHNDLLWLHEIYLSQFSSASETLHTLALSQDDSSALIEEQEFVHFRMPSSTSDRRRLLNLSKIAVAAGKKEGFELKMLRIEADLHILMLQEEVLASFPENKGKPDMNKLLPPVVLIEMCLRGGSQKLALLAFELFAWVGSNFRNSNRSLLDESWRNAADQDDWASLANAARANGWSDELVIENLKETVLFKASYRCYGPAAETFEGGFNEVLPLRKDELDFANSKELGSSVETILMQHKNFPDAGKLMLTAILMGREGINVFAEAEGELAMES</sequence>
<evidence type="ECO:0000256" key="6">
    <source>
        <dbReference type="ARBA" id="ARBA00023010"/>
    </source>
</evidence>
<evidence type="ECO:0000313" key="10">
    <source>
        <dbReference type="EMBL" id="KAI0527213.1"/>
    </source>
</evidence>
<evidence type="ECO:0000256" key="1">
    <source>
        <dbReference type="ARBA" id="ARBA00004259"/>
    </source>
</evidence>
<evidence type="ECO:0000313" key="11">
    <source>
        <dbReference type="Proteomes" id="UP000829196"/>
    </source>
</evidence>
<dbReference type="GO" id="GO:0000972">
    <property type="term" value="P:transcription-dependent tethering of RNA polymerase II gene DNA at nuclear periphery"/>
    <property type="evidence" value="ECO:0007669"/>
    <property type="project" value="TreeGrafter"/>
</dbReference>
<evidence type="ECO:0000259" key="8">
    <source>
        <dbReference type="Pfam" id="PF03177"/>
    </source>
</evidence>
<dbReference type="SUPFAM" id="SSF117289">
    <property type="entry name" value="Nucleoporin domain"/>
    <property type="match status" value="1"/>
</dbReference>
<dbReference type="GO" id="GO:0031080">
    <property type="term" value="C:nuclear pore outer ring"/>
    <property type="evidence" value="ECO:0007669"/>
    <property type="project" value="TreeGrafter"/>
</dbReference>
<dbReference type="PANTHER" id="PTHR13405">
    <property type="entry name" value="NUCLEAR PORE COMPLEX PROTEIN NUP133"/>
    <property type="match status" value="1"/>
</dbReference>
<keyword evidence="7" id="KW-0539">Nucleus</keyword>
<evidence type="ECO:0000256" key="5">
    <source>
        <dbReference type="ARBA" id="ARBA00022927"/>
    </source>
</evidence>
<gene>
    <name evidence="10" type="ORF">KFK09_002812</name>
</gene>
<keyword evidence="11" id="KW-1185">Reference proteome</keyword>
<keyword evidence="4" id="KW-0509">mRNA transport</keyword>
<dbReference type="InterPro" id="IPR014908">
    <property type="entry name" value="Nucleoporin_Nup133/Nup155_N"/>
</dbReference>
<dbReference type="GO" id="GO:0006606">
    <property type="term" value="P:protein import into nucleus"/>
    <property type="evidence" value="ECO:0007669"/>
    <property type="project" value="TreeGrafter"/>
</dbReference>
<dbReference type="EMBL" id="JAGYWB010000003">
    <property type="protein sequence ID" value="KAI0527213.1"/>
    <property type="molecule type" value="Genomic_DNA"/>
</dbReference>
<name>A0A8T3C8A4_DENNO</name>
<dbReference type="GO" id="GO:0017056">
    <property type="term" value="F:structural constituent of nuclear pore"/>
    <property type="evidence" value="ECO:0007669"/>
    <property type="project" value="InterPro"/>
</dbReference>
<dbReference type="Pfam" id="PF03177">
    <property type="entry name" value="Nucleoporin_C"/>
    <property type="match status" value="1"/>
</dbReference>
<evidence type="ECO:0000256" key="2">
    <source>
        <dbReference type="ARBA" id="ARBA00005569"/>
    </source>
</evidence>
<dbReference type="InterPro" id="IPR007187">
    <property type="entry name" value="Nucleoporin_Nup133/Nup155_C"/>
</dbReference>
<dbReference type="PANTHER" id="PTHR13405:SF11">
    <property type="entry name" value="NUCLEAR PORE COMPLEX PROTEIN NUP133"/>
    <property type="match status" value="1"/>
</dbReference>
<evidence type="ECO:0000256" key="3">
    <source>
        <dbReference type="ARBA" id="ARBA00022448"/>
    </source>
</evidence>